<feature type="domain" description="ABC transporter" evidence="4">
    <location>
        <begin position="273"/>
        <end position="500"/>
    </location>
</feature>
<dbReference type="CDD" id="cd03225">
    <property type="entry name" value="ABC_cobalt_CbiO_domain1"/>
    <property type="match status" value="2"/>
</dbReference>
<dbReference type="InterPro" id="IPR003439">
    <property type="entry name" value="ABC_transporter-like_ATP-bd"/>
</dbReference>
<feature type="domain" description="ABC transporter" evidence="4">
    <location>
        <begin position="7"/>
        <end position="245"/>
    </location>
</feature>
<dbReference type="InterPro" id="IPR027417">
    <property type="entry name" value="P-loop_NTPase"/>
</dbReference>
<dbReference type="Proteomes" id="UP000807825">
    <property type="component" value="Unassembled WGS sequence"/>
</dbReference>
<evidence type="ECO:0000256" key="2">
    <source>
        <dbReference type="ARBA" id="ARBA00022741"/>
    </source>
</evidence>
<dbReference type="GO" id="GO:0005524">
    <property type="term" value="F:ATP binding"/>
    <property type="evidence" value="ECO:0007669"/>
    <property type="project" value="UniProtKB-KW"/>
</dbReference>
<dbReference type="Pfam" id="PF00005">
    <property type="entry name" value="ABC_tran"/>
    <property type="match status" value="2"/>
</dbReference>
<keyword evidence="1" id="KW-0813">Transport</keyword>
<protein>
    <submittedName>
        <fullName evidence="5">ATP-binding cassette domain-containing protein</fullName>
    </submittedName>
</protein>
<evidence type="ECO:0000313" key="5">
    <source>
        <dbReference type="EMBL" id="MBI5248380.1"/>
    </source>
</evidence>
<dbReference type="PROSITE" id="PS00211">
    <property type="entry name" value="ABC_TRANSPORTER_1"/>
    <property type="match status" value="1"/>
</dbReference>
<dbReference type="SUPFAM" id="SSF52540">
    <property type="entry name" value="P-loop containing nucleoside triphosphate hydrolases"/>
    <property type="match status" value="2"/>
</dbReference>
<dbReference type="SMART" id="SM00382">
    <property type="entry name" value="AAA"/>
    <property type="match status" value="2"/>
</dbReference>
<evidence type="ECO:0000313" key="6">
    <source>
        <dbReference type="Proteomes" id="UP000807825"/>
    </source>
</evidence>
<dbReference type="PROSITE" id="PS50893">
    <property type="entry name" value="ABC_TRANSPORTER_2"/>
    <property type="match status" value="2"/>
</dbReference>
<dbReference type="InterPro" id="IPR003593">
    <property type="entry name" value="AAA+_ATPase"/>
</dbReference>
<keyword evidence="2" id="KW-0547">Nucleotide-binding</keyword>
<name>A0A9D6V0D3_9BACT</name>
<dbReference type="GO" id="GO:0043190">
    <property type="term" value="C:ATP-binding cassette (ABC) transporter complex"/>
    <property type="evidence" value="ECO:0007669"/>
    <property type="project" value="TreeGrafter"/>
</dbReference>
<dbReference type="EMBL" id="JACRDE010000080">
    <property type="protein sequence ID" value="MBI5248380.1"/>
    <property type="molecule type" value="Genomic_DNA"/>
</dbReference>
<dbReference type="AlphaFoldDB" id="A0A9D6V0D3"/>
<dbReference type="PANTHER" id="PTHR43553:SF19">
    <property type="entry name" value="HMP_THIAMINE IMPORT ATP-BINDING PROTEIN YKOD-RELATED"/>
    <property type="match status" value="1"/>
</dbReference>
<keyword evidence="3 5" id="KW-0067">ATP-binding</keyword>
<comment type="caution">
    <text evidence="5">The sequence shown here is derived from an EMBL/GenBank/DDBJ whole genome shotgun (WGS) entry which is preliminary data.</text>
</comment>
<reference evidence="5" key="1">
    <citation type="submission" date="2020-07" db="EMBL/GenBank/DDBJ databases">
        <title>Huge and variable diversity of episymbiotic CPR bacteria and DPANN archaea in groundwater ecosystems.</title>
        <authorList>
            <person name="He C.Y."/>
            <person name="Keren R."/>
            <person name="Whittaker M."/>
            <person name="Farag I.F."/>
            <person name="Doudna J."/>
            <person name="Cate J.H.D."/>
            <person name="Banfield J.F."/>
        </authorList>
    </citation>
    <scope>NUCLEOTIDE SEQUENCE</scope>
    <source>
        <strain evidence="5">NC_groundwater_1664_Pr3_B-0.1um_52_9</strain>
    </source>
</reference>
<evidence type="ECO:0000256" key="3">
    <source>
        <dbReference type="ARBA" id="ARBA00022840"/>
    </source>
</evidence>
<sequence length="500" mass="55034">MSRMMTVRIDSLHYPGGSDPVLRGLHFDVNPGEFIHVTGASESGKSVLCRILAGIIPSFEPAAIEGEVLFCGRNLAGWRLPELAGEIGFVGDDPLNQLFCATLKEDLAFGPCSLLLERPQIVESVKRAFRFVGLNGCENRMSETLSGGEIQRAAIASALTLSPKLLILDRAFDQIDHSTRRDLWCKLDRMCSEQGKAVILVDSRSDECSAFVHRTIVMERGTLTHDTNRRRASASVAGKALLSVASGAGSHARDGRAQSCRSRNKKINADPIITVKDLWFRYQDSDFALQGISLELLRGEFVAIVGENGAGKTTLAKHFNGLLRPSTGEVIVNGLAVKDCTPARMSDHVGYLFQDPLMQVCSNTVREEVGFGLTVRKTPSLIVNERVESMLKRFDLLDVADEHPYRLSRSKLQRVALASCMVNEAEILVVDEPTSALDYPRNREIMALLTRENSEGRTIIMITHDQVAAEHFCGRIIVMKQGRVESDSSRGRKLEAVARA</sequence>
<organism evidence="5 6">
    <name type="scientific">Desulfomonile tiedjei</name>
    <dbReference type="NCBI Taxonomy" id="2358"/>
    <lineage>
        <taxon>Bacteria</taxon>
        <taxon>Pseudomonadati</taxon>
        <taxon>Thermodesulfobacteriota</taxon>
        <taxon>Desulfomonilia</taxon>
        <taxon>Desulfomonilales</taxon>
        <taxon>Desulfomonilaceae</taxon>
        <taxon>Desulfomonile</taxon>
    </lineage>
</organism>
<gene>
    <name evidence="5" type="ORF">HY912_02700</name>
</gene>
<dbReference type="GO" id="GO:0042626">
    <property type="term" value="F:ATPase-coupled transmembrane transporter activity"/>
    <property type="evidence" value="ECO:0007669"/>
    <property type="project" value="TreeGrafter"/>
</dbReference>
<dbReference type="Gene3D" id="3.40.50.300">
    <property type="entry name" value="P-loop containing nucleotide triphosphate hydrolases"/>
    <property type="match status" value="2"/>
</dbReference>
<proteinExistence type="predicted"/>
<dbReference type="InterPro" id="IPR050095">
    <property type="entry name" value="ECF_ABC_transporter_ATP-bd"/>
</dbReference>
<dbReference type="InterPro" id="IPR017871">
    <property type="entry name" value="ABC_transporter-like_CS"/>
</dbReference>
<dbReference type="GO" id="GO:0016887">
    <property type="term" value="F:ATP hydrolysis activity"/>
    <property type="evidence" value="ECO:0007669"/>
    <property type="project" value="InterPro"/>
</dbReference>
<dbReference type="InterPro" id="IPR015856">
    <property type="entry name" value="ABC_transpr_CbiO/EcfA_su"/>
</dbReference>
<evidence type="ECO:0000259" key="4">
    <source>
        <dbReference type="PROSITE" id="PS50893"/>
    </source>
</evidence>
<accession>A0A9D6V0D3</accession>
<evidence type="ECO:0000256" key="1">
    <source>
        <dbReference type="ARBA" id="ARBA00022448"/>
    </source>
</evidence>
<dbReference type="PANTHER" id="PTHR43553">
    <property type="entry name" value="HEAVY METAL TRANSPORTER"/>
    <property type="match status" value="1"/>
</dbReference>